<feature type="domain" description="Phosphoenolpyruvate carboxykinase GTP-utilising N-terminal" evidence="11">
    <location>
        <begin position="21"/>
        <end position="243"/>
    </location>
</feature>
<dbReference type="Gene3D" id="3.40.449.10">
    <property type="entry name" value="Phosphoenolpyruvate Carboxykinase, domain 1"/>
    <property type="match status" value="1"/>
</dbReference>
<evidence type="ECO:0000256" key="3">
    <source>
        <dbReference type="ARBA" id="ARBA00022723"/>
    </source>
</evidence>
<dbReference type="RefSeq" id="WP_345616266.1">
    <property type="nucleotide sequence ID" value="NZ_BAABJV010000026.1"/>
</dbReference>
<keyword evidence="3 9" id="KW-0479">Metal-binding</keyword>
<keyword evidence="2 9" id="KW-0312">Gluconeogenesis</keyword>
<feature type="binding site" evidence="9">
    <location>
        <position position="251"/>
    </location>
    <ligand>
        <name>Mn(2+)</name>
        <dbReference type="ChEBI" id="CHEBI:29035"/>
    </ligand>
</feature>
<feature type="binding site" evidence="9">
    <location>
        <begin position="520"/>
        <end position="523"/>
    </location>
    <ligand>
        <name>GTP</name>
        <dbReference type="ChEBI" id="CHEBI:37565"/>
    </ligand>
</feature>
<dbReference type="InterPro" id="IPR035078">
    <property type="entry name" value="PEP_carboxykinase_GTP_N"/>
</dbReference>
<keyword evidence="4 9" id="KW-0547">Nucleotide-binding</keyword>
<accession>A0ABP9BM23</accession>
<evidence type="ECO:0000313" key="12">
    <source>
        <dbReference type="EMBL" id="GAA4795832.1"/>
    </source>
</evidence>
<evidence type="ECO:0000256" key="9">
    <source>
        <dbReference type="HAMAP-Rule" id="MF_00452"/>
    </source>
</evidence>
<evidence type="ECO:0000256" key="6">
    <source>
        <dbReference type="ARBA" id="ARBA00023134"/>
    </source>
</evidence>
<dbReference type="PANTHER" id="PTHR11561:SF0">
    <property type="entry name" value="PHOSPHOENOLPYRUVATE CARBOXYKINASE [GTP]-RELATED"/>
    <property type="match status" value="1"/>
</dbReference>
<comment type="catalytic activity">
    <reaction evidence="9">
        <text>oxaloacetate + GTP = phosphoenolpyruvate + GDP + CO2</text>
        <dbReference type="Rhea" id="RHEA:10388"/>
        <dbReference type="ChEBI" id="CHEBI:16452"/>
        <dbReference type="ChEBI" id="CHEBI:16526"/>
        <dbReference type="ChEBI" id="CHEBI:37565"/>
        <dbReference type="ChEBI" id="CHEBI:58189"/>
        <dbReference type="ChEBI" id="CHEBI:58702"/>
        <dbReference type="EC" id="4.1.1.32"/>
    </reaction>
</comment>
<dbReference type="PROSITE" id="PS00505">
    <property type="entry name" value="PEPCK_GTP"/>
    <property type="match status" value="1"/>
</dbReference>
<keyword evidence="13" id="KW-1185">Reference proteome</keyword>
<dbReference type="InterPro" id="IPR013035">
    <property type="entry name" value="PEP_carboxykinase_C"/>
</dbReference>
<dbReference type="Gene3D" id="2.170.8.10">
    <property type="entry name" value="Phosphoenolpyruvate Carboxykinase, domain 2"/>
    <property type="match status" value="1"/>
</dbReference>
<feature type="binding site" evidence="9">
    <location>
        <position position="298"/>
    </location>
    <ligand>
        <name>Mn(2+)</name>
        <dbReference type="ChEBI" id="CHEBI:29035"/>
    </ligand>
</feature>
<reference evidence="13" key="1">
    <citation type="journal article" date="2019" name="Int. J. Syst. Evol. Microbiol.">
        <title>The Global Catalogue of Microorganisms (GCM) 10K type strain sequencing project: providing services to taxonomists for standard genome sequencing and annotation.</title>
        <authorList>
            <consortium name="The Broad Institute Genomics Platform"/>
            <consortium name="The Broad Institute Genome Sequencing Center for Infectious Disease"/>
            <person name="Wu L."/>
            <person name="Ma J."/>
        </authorList>
    </citation>
    <scope>NUCLEOTIDE SEQUENCE [LARGE SCALE GENOMIC DNA]</scope>
    <source>
        <strain evidence="13">JCM 18324</strain>
    </source>
</reference>
<organism evidence="12 13">
    <name type="scientific">Streptomyces sanyensis</name>
    <dbReference type="NCBI Taxonomy" id="568869"/>
    <lineage>
        <taxon>Bacteria</taxon>
        <taxon>Bacillati</taxon>
        <taxon>Actinomycetota</taxon>
        <taxon>Actinomycetes</taxon>
        <taxon>Kitasatosporales</taxon>
        <taxon>Streptomycetaceae</taxon>
        <taxon>Streptomyces</taxon>
    </lineage>
</organism>
<feature type="binding site" evidence="9">
    <location>
        <begin position="388"/>
        <end position="390"/>
    </location>
    <ligand>
        <name>substrate</name>
    </ligand>
</feature>
<evidence type="ECO:0000256" key="2">
    <source>
        <dbReference type="ARBA" id="ARBA00022432"/>
    </source>
</evidence>
<comment type="function">
    <text evidence="9">Catalyzes the conversion of oxaloacetate (OAA) to phosphoenolpyruvate (PEP), the rate-limiting step in the metabolic pathway that produces glucose from lactate and other precursors derived from the citric acid cycle.</text>
</comment>
<gene>
    <name evidence="9" type="primary">pckG</name>
    <name evidence="12" type="ORF">GCM10023329_55670</name>
</gene>
<dbReference type="PIRSF" id="PIRSF001348">
    <property type="entry name" value="PEP_carboxykinase_GTP"/>
    <property type="match status" value="1"/>
</dbReference>
<keyword evidence="6 9" id="KW-0342">GTP-binding</keyword>
<feature type="binding site" evidence="9">
    <location>
        <position position="390"/>
    </location>
    <ligand>
        <name>GTP</name>
        <dbReference type="ChEBI" id="CHEBI:37565"/>
    </ligand>
</feature>
<feature type="active site" evidence="9">
    <location>
        <position position="275"/>
    </location>
</feature>
<keyword evidence="7 9" id="KW-0464">Manganese</keyword>
<feature type="binding site" evidence="9">
    <location>
        <position position="273"/>
    </location>
    <ligand>
        <name>substrate</name>
    </ligand>
</feature>
<evidence type="ECO:0000256" key="5">
    <source>
        <dbReference type="ARBA" id="ARBA00022793"/>
    </source>
</evidence>
<dbReference type="Proteomes" id="UP001501147">
    <property type="component" value="Unassembled WGS sequence"/>
</dbReference>
<feature type="domain" description="Phosphoenolpyruvate carboxykinase C-terminal P-loop" evidence="10">
    <location>
        <begin position="247"/>
        <end position="607"/>
    </location>
</feature>
<dbReference type="SUPFAM" id="SSF53795">
    <property type="entry name" value="PEP carboxykinase-like"/>
    <property type="match status" value="1"/>
</dbReference>
<keyword evidence="5 9" id="KW-0210">Decarboxylase</keyword>
<feature type="binding site" evidence="9">
    <location>
        <position position="80"/>
    </location>
    <ligand>
        <name>substrate</name>
    </ligand>
</feature>
<dbReference type="NCBIfam" id="NF003253">
    <property type="entry name" value="PRK04210.1"/>
    <property type="match status" value="1"/>
</dbReference>
<feature type="binding site" evidence="9">
    <location>
        <begin position="274"/>
        <end position="279"/>
    </location>
    <ligand>
        <name>GTP</name>
        <dbReference type="ChEBI" id="CHEBI:37565"/>
    </ligand>
</feature>
<keyword evidence="9" id="KW-0963">Cytoplasm</keyword>
<evidence type="ECO:0000256" key="8">
    <source>
        <dbReference type="ARBA" id="ARBA00023239"/>
    </source>
</evidence>
<comment type="caution">
    <text evidence="12">The sequence shown here is derived from an EMBL/GenBank/DDBJ whole genome shotgun (WGS) entry which is preliminary data.</text>
</comment>
<evidence type="ECO:0000259" key="10">
    <source>
        <dbReference type="Pfam" id="PF00821"/>
    </source>
</evidence>
<keyword evidence="8 9" id="KW-0456">Lyase</keyword>
<dbReference type="Pfam" id="PF17297">
    <property type="entry name" value="PEPCK_N"/>
    <property type="match status" value="1"/>
</dbReference>
<dbReference type="InterPro" id="IPR008210">
    <property type="entry name" value="PEP_carboxykinase_N"/>
</dbReference>
<dbReference type="InterPro" id="IPR018091">
    <property type="entry name" value="PEP_carboxykin_GTP_CS"/>
</dbReference>
<protein>
    <recommendedName>
        <fullName evidence="9">Phosphoenolpyruvate carboxykinase [GTP]</fullName>
        <shortName evidence="9">PEP carboxykinase</shortName>
        <shortName evidence="9">PEPCK</shortName>
        <ecNumber evidence="9">4.1.1.32</ecNumber>
    </recommendedName>
    <alternativeName>
        <fullName evidence="9">GTP-dependent phosphoenolpyruvate carboxykinase</fullName>
        <shortName evidence="9">GTP-PEPCK</shortName>
    </alternativeName>
</protein>
<proteinExistence type="inferred from homology"/>
<dbReference type="InterPro" id="IPR008209">
    <property type="entry name" value="PEP_carboxykinase_GTP"/>
</dbReference>
<feature type="binding site" evidence="9">
    <location>
        <position position="421"/>
    </location>
    <ligand>
        <name>GTP</name>
        <dbReference type="ChEBI" id="CHEBI:37565"/>
    </ligand>
</feature>
<comment type="cofactor">
    <cofactor evidence="9">
        <name>Mn(2+)</name>
        <dbReference type="ChEBI" id="CHEBI:29035"/>
    </cofactor>
    <text evidence="9">Binds 1 Mn(2+) ion per subunit.</text>
</comment>
<comment type="subunit">
    <text evidence="9">Monomer.</text>
</comment>
<evidence type="ECO:0000256" key="7">
    <source>
        <dbReference type="ARBA" id="ARBA00023211"/>
    </source>
</evidence>
<comment type="similarity">
    <text evidence="1 9">Belongs to the phosphoenolpyruvate carboxykinase [GTP] family.</text>
</comment>
<comment type="subcellular location">
    <subcellularLocation>
        <location evidence="9">Cytoplasm</location>
    </subcellularLocation>
</comment>
<dbReference type="CDD" id="cd00819">
    <property type="entry name" value="PEPCK_GTP"/>
    <property type="match status" value="1"/>
</dbReference>
<dbReference type="EMBL" id="BAABJV010000026">
    <property type="protein sequence ID" value="GAA4795832.1"/>
    <property type="molecule type" value="Genomic_DNA"/>
</dbReference>
<dbReference type="EC" id="4.1.1.32" evidence="9"/>
<feature type="binding site" evidence="9">
    <location>
        <position position="231"/>
    </location>
    <ligand>
        <name>Mn(2+)</name>
        <dbReference type="ChEBI" id="CHEBI:29035"/>
    </ligand>
</feature>
<dbReference type="PANTHER" id="PTHR11561">
    <property type="entry name" value="PHOSPHOENOLPYRUVATE CARBOXYKINASE"/>
    <property type="match status" value="1"/>
</dbReference>
<evidence type="ECO:0000313" key="13">
    <source>
        <dbReference type="Proteomes" id="UP001501147"/>
    </source>
</evidence>
<dbReference type="InterPro" id="IPR035077">
    <property type="entry name" value="PEP_carboxykinase_GTP_C"/>
</dbReference>
<comment type="pathway">
    <text evidence="9">Carbohydrate biosynthesis; gluconeogenesis.</text>
</comment>
<sequence length="611" mass="66957">MARDNAAPGTVPTRHRELISWVDEIAAITQPDQVVWCDGSQAEYDRLAEELVAKGTFRKLDPVKRPNSYYAASDPSDVARVEDRTFICSEKEEDAGPTNHWKAPAEMKEVFAGEKGIFRGSMKGRTMYVVPFCMGPLGSPLSAIGVEITDSAYVAVSMRTMTRMGQAVLDELGTDGFFVKAVHTLGAPLAEGEADVPWPCNSTKYISHFPETREIWSYGSGYGGNALLGKKCYALRIASVMARDEGWLAEHMLILKLTPPQGEARYVAAAFPSACGKTNLAMLEPTISGWTVETIGDDIAWMRFGEDGRLYAINPEAGFFGVAPGTGEHTNANAMKTLWGNAVFTNVALTDDGDVWWEGMTEEQPAHLTDWKGNDWTPASGTPAAHPNARFTVPASQCPIIAPEWEDPKGVPISAILFGGRRASAVPLVTESFDWQHGVFLGANVASEKTAAAEGKVGELRRDPFAMLPFCGYNMGDYMAHWIKVGQAAEARGDGAELPRIYYVNWFRKNEAGRFVWPGFGENSRVLKWIVERLEGTAEGVRTPIGVLPAPGSLDTEGLELAQADLDYLLTVDREVWREEAALVPGHLDTFGDHTPKELWEEYRALVDRLG</sequence>
<evidence type="ECO:0000256" key="1">
    <source>
        <dbReference type="ARBA" id="ARBA00005796"/>
    </source>
</evidence>
<dbReference type="SUPFAM" id="SSF68923">
    <property type="entry name" value="PEP carboxykinase N-terminal domain"/>
    <property type="match status" value="1"/>
</dbReference>
<evidence type="ECO:0000256" key="4">
    <source>
        <dbReference type="ARBA" id="ARBA00022741"/>
    </source>
</evidence>
<dbReference type="HAMAP" id="MF_00452">
    <property type="entry name" value="PEPCK_GTP"/>
    <property type="match status" value="1"/>
</dbReference>
<name>A0ABP9BM23_9ACTN</name>
<dbReference type="Pfam" id="PF00821">
    <property type="entry name" value="PEPCK_GTP"/>
    <property type="match status" value="1"/>
</dbReference>
<evidence type="ECO:0000259" key="11">
    <source>
        <dbReference type="Pfam" id="PF17297"/>
    </source>
</evidence>
<dbReference type="Gene3D" id="3.90.228.20">
    <property type="match status" value="1"/>
</dbReference>
<feature type="binding site" evidence="9">
    <location>
        <begin position="222"/>
        <end position="224"/>
    </location>
    <ligand>
        <name>substrate</name>
    </ligand>
</feature>